<organism evidence="1 2">
    <name type="scientific">Photorhabdus namnaonensis</name>
    <dbReference type="NCBI Taxonomy" id="1851568"/>
    <lineage>
        <taxon>Bacteria</taxon>
        <taxon>Pseudomonadati</taxon>
        <taxon>Pseudomonadota</taxon>
        <taxon>Gammaproteobacteria</taxon>
        <taxon>Enterobacterales</taxon>
        <taxon>Morganellaceae</taxon>
        <taxon>Photorhabdus</taxon>
    </lineage>
</organism>
<gene>
    <name evidence="1" type="ORF">Phpb_04170</name>
</gene>
<dbReference type="Gene3D" id="2.30.110.50">
    <property type="match status" value="1"/>
</dbReference>
<dbReference type="AlphaFoldDB" id="A0A1B8YC87"/>
<dbReference type="SUPFAM" id="SSF69279">
    <property type="entry name" value="Phage tail proteins"/>
    <property type="match status" value="1"/>
</dbReference>
<dbReference type="PATRIC" id="fig|29488.15.peg.4593"/>
<protein>
    <recommendedName>
        <fullName evidence="3">Type VI secretion system tip protein VgrG</fullName>
    </recommendedName>
</protein>
<accession>A0A1B8YC87</accession>
<evidence type="ECO:0008006" key="3">
    <source>
        <dbReference type="Google" id="ProtNLM"/>
    </source>
</evidence>
<dbReference type="Gene3D" id="3.55.50.10">
    <property type="entry name" value="Baseplate protein-like domains"/>
    <property type="match status" value="1"/>
</dbReference>
<name>A0A1B8YC87_9GAMM</name>
<keyword evidence="2" id="KW-1185">Reference proteome</keyword>
<evidence type="ECO:0000313" key="2">
    <source>
        <dbReference type="Proteomes" id="UP000092665"/>
    </source>
</evidence>
<dbReference type="EMBL" id="LOIC01000089">
    <property type="protein sequence ID" value="OCA52784.1"/>
    <property type="molecule type" value="Genomic_DNA"/>
</dbReference>
<evidence type="ECO:0000313" key="1">
    <source>
        <dbReference type="EMBL" id="OCA52784.1"/>
    </source>
</evidence>
<sequence length="143" mass="16122">MLAFTGQEALSQPFHYAIEFTSVEKGIEPAQMLMRQAAFTLTSPEINPGIRGWPIEPPAPLRSVYGVISGFKLLSTSPDESRYEVTLEPRLALLARSHQYAIYQKLSVPEIVEKILRERHGFRGHDFLFSLAYSYINAFACGE</sequence>
<proteinExistence type="predicted"/>
<dbReference type="Proteomes" id="UP000092665">
    <property type="component" value="Unassembled WGS sequence"/>
</dbReference>
<reference evidence="2" key="1">
    <citation type="submission" date="2015-11" db="EMBL/GenBank/DDBJ databases">
        <authorList>
            <person name="Tobias N.J."/>
            <person name="Mishra B."/>
            <person name="Gupta D.K."/>
            <person name="Thines M."/>
            <person name="Stinear T.P."/>
            <person name="Bode H.B."/>
        </authorList>
    </citation>
    <scope>NUCLEOTIDE SEQUENCE [LARGE SCALE GENOMIC DNA]</scope>
    <source>
        <strain evidence="2">PB45.5</strain>
    </source>
</reference>
<comment type="caution">
    <text evidence="1">The sequence shown here is derived from an EMBL/GenBank/DDBJ whole genome shotgun (WGS) entry which is preliminary data.</text>
</comment>
<dbReference type="Pfam" id="PF05954">
    <property type="entry name" value="Phage_GPD"/>
    <property type="match status" value="1"/>
</dbReference>